<dbReference type="HOGENOM" id="CLU_1405699_0_0_1"/>
<reference evidence="3" key="1">
    <citation type="submission" date="2012-12" db="EMBL/GenBank/DDBJ databases">
        <authorList>
            <person name="Hellsten U."/>
            <person name="Grimwood J."/>
            <person name="Chapman J.A."/>
            <person name="Shapiro H."/>
            <person name="Aerts A."/>
            <person name="Otillar R.P."/>
            <person name="Terry A.Y."/>
            <person name="Boore J.L."/>
            <person name="Simakov O."/>
            <person name="Marletaz F."/>
            <person name="Cho S.-J."/>
            <person name="Edsinger-Gonzales E."/>
            <person name="Havlak P."/>
            <person name="Kuo D.-H."/>
            <person name="Larsson T."/>
            <person name="Lv J."/>
            <person name="Arendt D."/>
            <person name="Savage R."/>
            <person name="Osoegawa K."/>
            <person name="de Jong P."/>
            <person name="Lindberg D.R."/>
            <person name="Seaver E.C."/>
            <person name="Weisblat D.A."/>
            <person name="Putnam N.H."/>
            <person name="Grigoriev I.V."/>
            <person name="Rokhsar D.S."/>
        </authorList>
    </citation>
    <scope>NUCLEOTIDE SEQUENCE</scope>
    <source>
        <strain evidence="3">I ESC-2004</strain>
    </source>
</reference>
<dbReference type="PANTHER" id="PTHR10404">
    <property type="entry name" value="N-ACETYLATED-ALPHA-LINKED ACIDIC DIPEPTIDASE"/>
    <property type="match status" value="1"/>
</dbReference>
<dbReference type="EMBL" id="KB312293">
    <property type="protein sequence ID" value="ELT87515.1"/>
    <property type="molecule type" value="Genomic_DNA"/>
</dbReference>
<dbReference type="EnsemblMetazoa" id="CapteT215579">
    <property type="protein sequence ID" value="CapteP215579"/>
    <property type="gene ID" value="CapteG215579"/>
</dbReference>
<evidence type="ECO:0000313" key="3">
    <source>
        <dbReference type="Proteomes" id="UP000014760"/>
    </source>
</evidence>
<proteinExistence type="predicted"/>
<name>R7T7W3_CAPTE</name>
<evidence type="ECO:0000313" key="1">
    <source>
        <dbReference type="EMBL" id="ELT87515.1"/>
    </source>
</evidence>
<accession>R7T7W3</accession>
<dbReference type="InterPro" id="IPR039373">
    <property type="entry name" value="Peptidase_M28B"/>
</dbReference>
<dbReference type="EMBL" id="AMQN01034193">
    <property type="status" value="NOT_ANNOTATED_CDS"/>
    <property type="molecule type" value="Genomic_DNA"/>
</dbReference>
<organism evidence="1">
    <name type="scientific">Capitella teleta</name>
    <name type="common">Polychaete worm</name>
    <dbReference type="NCBI Taxonomy" id="283909"/>
    <lineage>
        <taxon>Eukaryota</taxon>
        <taxon>Metazoa</taxon>
        <taxon>Spiralia</taxon>
        <taxon>Lophotrochozoa</taxon>
        <taxon>Annelida</taxon>
        <taxon>Polychaeta</taxon>
        <taxon>Sedentaria</taxon>
        <taxon>Scolecida</taxon>
        <taxon>Capitellidae</taxon>
        <taxon>Capitella</taxon>
    </lineage>
</organism>
<dbReference type="Gene3D" id="3.40.630.10">
    <property type="entry name" value="Zn peptidases"/>
    <property type="match status" value="1"/>
</dbReference>
<evidence type="ECO:0000313" key="2">
    <source>
        <dbReference type="EnsemblMetazoa" id="CapteP215579"/>
    </source>
</evidence>
<dbReference type="STRING" id="283909.R7T7W3"/>
<reference evidence="1 3" key="2">
    <citation type="journal article" date="2013" name="Nature">
        <title>Insights into bilaterian evolution from three spiralian genomes.</title>
        <authorList>
            <person name="Simakov O."/>
            <person name="Marletaz F."/>
            <person name="Cho S.J."/>
            <person name="Edsinger-Gonzales E."/>
            <person name="Havlak P."/>
            <person name="Hellsten U."/>
            <person name="Kuo D.H."/>
            <person name="Larsson T."/>
            <person name="Lv J."/>
            <person name="Arendt D."/>
            <person name="Savage R."/>
            <person name="Osoegawa K."/>
            <person name="de Jong P."/>
            <person name="Grimwood J."/>
            <person name="Chapman J.A."/>
            <person name="Shapiro H."/>
            <person name="Aerts A."/>
            <person name="Otillar R.P."/>
            <person name="Terry A.Y."/>
            <person name="Boore J.L."/>
            <person name="Grigoriev I.V."/>
            <person name="Lindberg D.R."/>
            <person name="Seaver E.C."/>
            <person name="Weisblat D.A."/>
            <person name="Putnam N.H."/>
            <person name="Rokhsar D.S."/>
        </authorList>
    </citation>
    <scope>NUCLEOTIDE SEQUENCE</scope>
    <source>
        <strain evidence="1 3">I ESC-2004</strain>
    </source>
</reference>
<reference evidence="2" key="3">
    <citation type="submission" date="2015-06" db="UniProtKB">
        <authorList>
            <consortium name="EnsemblMetazoa"/>
        </authorList>
    </citation>
    <scope>IDENTIFICATION</scope>
</reference>
<gene>
    <name evidence="1" type="ORF">CAPTEDRAFT_215579</name>
</gene>
<dbReference type="PANTHER" id="PTHR10404:SF46">
    <property type="entry name" value="VACUOLAR PROTEIN SORTING-ASSOCIATED PROTEIN 70"/>
    <property type="match status" value="1"/>
</dbReference>
<dbReference type="Proteomes" id="UP000014760">
    <property type="component" value="Unassembled WGS sequence"/>
</dbReference>
<keyword evidence="3" id="KW-1185">Reference proteome</keyword>
<dbReference type="EMBL" id="AMQN01034194">
    <property type="status" value="NOT_ANNOTATED_CDS"/>
    <property type="molecule type" value="Genomic_DNA"/>
</dbReference>
<protein>
    <submittedName>
        <fullName evidence="1 2">Uncharacterized protein</fullName>
    </submittedName>
</protein>
<feature type="non-terminal residue" evidence="1">
    <location>
        <position position="1"/>
    </location>
</feature>
<dbReference type="GO" id="GO:0004180">
    <property type="term" value="F:carboxypeptidase activity"/>
    <property type="evidence" value="ECO:0007669"/>
    <property type="project" value="TreeGrafter"/>
</dbReference>
<sequence>SAPVNHETFQYLPFHGNFGEGVLKRDWTRSGFNVWLKIDLLLCYCLLVVGGKPRLTSLKDYPASHTAVDNLRYLMTYIDPSLRAHATLARLMAEMTLRLSAQAKLPMDAREIGATLEEEFNGLHATLSAPGLPHLPNLGQLLYRVSNLTAASLTFHASFSQLDASNLLLMSFSSPNCGLDFEAQSPLSRYDRAL</sequence>
<dbReference type="AlphaFoldDB" id="R7T7W3"/>